<dbReference type="CDD" id="cd19079">
    <property type="entry name" value="AKR_EcYajO-like"/>
    <property type="match status" value="1"/>
</dbReference>
<comment type="caution">
    <text evidence="3">The sequence shown here is derived from an EMBL/GenBank/DDBJ whole genome shotgun (WGS) entry which is preliminary data.</text>
</comment>
<keyword evidence="4" id="KW-1185">Reference proteome</keyword>
<reference evidence="3 4" key="1">
    <citation type="submission" date="2024-04" db="EMBL/GenBank/DDBJ databases">
        <title>Tritrichomonas musculus Genome.</title>
        <authorList>
            <person name="Alves-Ferreira E."/>
            <person name="Grigg M."/>
            <person name="Lorenzi H."/>
            <person name="Galac M."/>
        </authorList>
    </citation>
    <scope>NUCLEOTIDE SEQUENCE [LARGE SCALE GENOMIC DNA]</scope>
    <source>
        <strain evidence="3 4">EAF2021</strain>
    </source>
</reference>
<dbReference type="Proteomes" id="UP001470230">
    <property type="component" value="Unassembled WGS sequence"/>
</dbReference>
<keyword evidence="1" id="KW-0560">Oxidoreductase</keyword>
<proteinExistence type="predicted"/>
<dbReference type="InterPro" id="IPR036812">
    <property type="entry name" value="NAD(P)_OxRdtase_dom_sf"/>
</dbReference>
<dbReference type="Gene3D" id="3.20.20.100">
    <property type="entry name" value="NADP-dependent oxidoreductase domain"/>
    <property type="match status" value="1"/>
</dbReference>
<sequence>MEYVNLGNSDLKVSKVCLGCMSFGDSSTGHHSWTLPYEESKEIIKHALDNGINYFDTAMIYQNGTSEEYLGRIIRELTKRENVIIATKIAAKGSYQSRKNQSTYDFIEEMLDKSLKRLQFDYIDIYILHWWDYRVPIEEYLEAFHRLVQKGKIRYIGVSNCFAWQVARANEIARQHGWPQFISIQSHYNLIMREDERELIPYCKLGNVAITPYSPLAAGKLARRPGETTKRSENDTIAKSKYDKASEQDQGIINRVLELADKKGVSMPEISLAWLLHKGAVPIFAATKKSHIESAAKAASVKLTPEEITYLEELYTPHVLTGVMAGNNSAEKMFNMDE</sequence>
<dbReference type="InterPro" id="IPR050523">
    <property type="entry name" value="AKR_Detox_Biosynth"/>
</dbReference>
<dbReference type="InterPro" id="IPR020471">
    <property type="entry name" value="AKR"/>
</dbReference>
<protein>
    <recommendedName>
        <fullName evidence="2">NADP-dependent oxidoreductase domain-containing protein</fullName>
    </recommendedName>
</protein>
<accession>A0ABR2GY86</accession>
<dbReference type="Pfam" id="PF00248">
    <property type="entry name" value="Aldo_ket_red"/>
    <property type="match status" value="1"/>
</dbReference>
<dbReference type="PANTHER" id="PTHR43364">
    <property type="entry name" value="NADH-SPECIFIC METHYLGLYOXAL REDUCTASE-RELATED"/>
    <property type="match status" value="1"/>
</dbReference>
<evidence type="ECO:0000313" key="3">
    <source>
        <dbReference type="EMBL" id="KAK8838527.1"/>
    </source>
</evidence>
<organism evidence="3 4">
    <name type="scientific">Tritrichomonas musculus</name>
    <dbReference type="NCBI Taxonomy" id="1915356"/>
    <lineage>
        <taxon>Eukaryota</taxon>
        <taxon>Metamonada</taxon>
        <taxon>Parabasalia</taxon>
        <taxon>Tritrichomonadida</taxon>
        <taxon>Tritrichomonadidae</taxon>
        <taxon>Tritrichomonas</taxon>
    </lineage>
</organism>
<evidence type="ECO:0000256" key="1">
    <source>
        <dbReference type="ARBA" id="ARBA00023002"/>
    </source>
</evidence>
<evidence type="ECO:0000313" key="4">
    <source>
        <dbReference type="Proteomes" id="UP001470230"/>
    </source>
</evidence>
<name>A0ABR2GY86_9EUKA</name>
<dbReference type="PRINTS" id="PR00069">
    <property type="entry name" value="ALDKETRDTASE"/>
</dbReference>
<dbReference type="PANTHER" id="PTHR43364:SF4">
    <property type="entry name" value="NAD(P)-LINKED OXIDOREDUCTASE SUPERFAMILY PROTEIN"/>
    <property type="match status" value="1"/>
</dbReference>
<evidence type="ECO:0000259" key="2">
    <source>
        <dbReference type="Pfam" id="PF00248"/>
    </source>
</evidence>
<dbReference type="SUPFAM" id="SSF51430">
    <property type="entry name" value="NAD(P)-linked oxidoreductase"/>
    <property type="match status" value="1"/>
</dbReference>
<gene>
    <name evidence="3" type="ORF">M9Y10_033155</name>
</gene>
<dbReference type="EMBL" id="JAPFFF010000055">
    <property type="protein sequence ID" value="KAK8838527.1"/>
    <property type="molecule type" value="Genomic_DNA"/>
</dbReference>
<feature type="domain" description="NADP-dependent oxidoreductase" evidence="2">
    <location>
        <begin position="16"/>
        <end position="315"/>
    </location>
</feature>
<dbReference type="InterPro" id="IPR023210">
    <property type="entry name" value="NADP_OxRdtase_dom"/>
</dbReference>